<sequence>MDVLDIFLLVYCWIRLTRPIFGSPLRPPGHADDCEANDHPTSSPLNTHEIESLYPLLKRFCPGDSDELHYVCRDKSPAIRACKVDLCYNGYDPPVITEVRQDDGEAGVMPDGHGRFQLSKHVRNEDSANALYFCASDCTAEELARTTRYLETSTCRPCPMSQNARVSRMGRANSPVTVFKSIATAYPQNLSPPKDGELNATMPQQHIGLSVVVEGSKFAFILGGLLLFLAAGVWILKTRWGILFCMEPLGSSYPNYVQDGKGDQEPMIYKPYKTPNAVSVQIV</sequence>
<organism evidence="2 3">
    <name type="scientific">Hypsibius exemplaris</name>
    <name type="common">Freshwater tardigrade</name>
    <dbReference type="NCBI Taxonomy" id="2072580"/>
    <lineage>
        <taxon>Eukaryota</taxon>
        <taxon>Metazoa</taxon>
        <taxon>Ecdysozoa</taxon>
        <taxon>Tardigrada</taxon>
        <taxon>Eutardigrada</taxon>
        <taxon>Parachela</taxon>
        <taxon>Hypsibioidea</taxon>
        <taxon>Hypsibiidae</taxon>
        <taxon>Hypsibius</taxon>
    </lineage>
</organism>
<reference evidence="3" key="1">
    <citation type="submission" date="2017-01" db="EMBL/GenBank/DDBJ databases">
        <title>Comparative genomics of anhydrobiosis in the tardigrade Hypsibius dujardini.</title>
        <authorList>
            <person name="Yoshida Y."/>
            <person name="Koutsovoulos G."/>
            <person name="Laetsch D."/>
            <person name="Stevens L."/>
            <person name="Kumar S."/>
            <person name="Horikawa D."/>
            <person name="Ishino K."/>
            <person name="Komine S."/>
            <person name="Tomita M."/>
            <person name="Blaxter M."/>
            <person name="Arakawa K."/>
        </authorList>
    </citation>
    <scope>NUCLEOTIDE SEQUENCE [LARGE SCALE GENOMIC DNA]</scope>
    <source>
        <strain evidence="3">Z151</strain>
    </source>
</reference>
<evidence type="ECO:0000313" key="2">
    <source>
        <dbReference type="EMBL" id="OQV26094.1"/>
    </source>
</evidence>
<name>A0A1W0XF39_HYPEX</name>
<keyword evidence="3" id="KW-1185">Reference proteome</keyword>
<evidence type="ECO:0000313" key="3">
    <source>
        <dbReference type="Proteomes" id="UP000192578"/>
    </source>
</evidence>
<accession>A0A1W0XF39</accession>
<gene>
    <name evidence="2" type="ORF">BV898_00221</name>
</gene>
<keyword evidence="1" id="KW-0472">Membrane</keyword>
<dbReference type="AlphaFoldDB" id="A0A1W0XF39"/>
<protein>
    <submittedName>
        <fullName evidence="2">Uncharacterized protein</fullName>
    </submittedName>
</protein>
<keyword evidence="1" id="KW-1133">Transmembrane helix</keyword>
<keyword evidence="1" id="KW-0812">Transmembrane</keyword>
<dbReference type="Proteomes" id="UP000192578">
    <property type="component" value="Unassembled WGS sequence"/>
</dbReference>
<feature type="transmembrane region" description="Helical" evidence="1">
    <location>
        <begin position="218"/>
        <end position="236"/>
    </location>
</feature>
<dbReference type="EMBL" id="MTYJ01000001">
    <property type="protein sequence ID" value="OQV26094.1"/>
    <property type="molecule type" value="Genomic_DNA"/>
</dbReference>
<proteinExistence type="predicted"/>
<evidence type="ECO:0000256" key="1">
    <source>
        <dbReference type="SAM" id="Phobius"/>
    </source>
</evidence>
<comment type="caution">
    <text evidence="2">The sequence shown here is derived from an EMBL/GenBank/DDBJ whole genome shotgun (WGS) entry which is preliminary data.</text>
</comment>